<reference evidence="8 9" key="1">
    <citation type="submission" date="2016-10" db="EMBL/GenBank/DDBJ databases">
        <authorList>
            <person name="de Groot N.N."/>
        </authorList>
    </citation>
    <scope>NUCLEOTIDE SEQUENCE [LARGE SCALE GENOMIC DNA]</scope>
    <source>
        <strain evidence="8 9">CGMCC 1.9109</strain>
    </source>
</reference>
<dbReference type="SUPFAM" id="SSF52080">
    <property type="entry name" value="Ribosomal proteins L15p and L18e"/>
    <property type="match status" value="1"/>
</dbReference>
<dbReference type="GO" id="GO:0022625">
    <property type="term" value="C:cytosolic large ribosomal subunit"/>
    <property type="evidence" value="ECO:0007669"/>
    <property type="project" value="TreeGrafter"/>
</dbReference>
<evidence type="ECO:0000256" key="1">
    <source>
        <dbReference type="ARBA" id="ARBA00007320"/>
    </source>
</evidence>
<feature type="region of interest" description="Disordered" evidence="6">
    <location>
        <begin position="1"/>
        <end position="45"/>
    </location>
</feature>
<keyword evidence="9" id="KW-1185">Reference proteome</keyword>
<feature type="domain" description="Large ribosomal subunit protein uL15/eL18" evidence="7">
    <location>
        <begin position="75"/>
        <end position="149"/>
    </location>
</feature>
<comment type="similarity">
    <text evidence="1 4 5">Belongs to the universal ribosomal protein uL15 family.</text>
</comment>
<evidence type="ECO:0000256" key="4">
    <source>
        <dbReference type="HAMAP-Rule" id="MF_01341"/>
    </source>
</evidence>
<dbReference type="InterPro" id="IPR036227">
    <property type="entry name" value="Ribosomal_uL15/eL18_sf"/>
</dbReference>
<evidence type="ECO:0000256" key="2">
    <source>
        <dbReference type="ARBA" id="ARBA00022980"/>
    </source>
</evidence>
<dbReference type="PANTHER" id="PTHR12934:SF11">
    <property type="entry name" value="LARGE RIBOSOMAL SUBUNIT PROTEIN UL15M"/>
    <property type="match status" value="1"/>
</dbReference>
<evidence type="ECO:0000259" key="7">
    <source>
        <dbReference type="Pfam" id="PF00828"/>
    </source>
</evidence>
<protein>
    <recommendedName>
        <fullName evidence="4">Large ribosomal subunit protein uL15</fullName>
    </recommendedName>
</protein>
<evidence type="ECO:0000256" key="6">
    <source>
        <dbReference type="SAM" id="MobiDB-lite"/>
    </source>
</evidence>
<evidence type="ECO:0000313" key="9">
    <source>
        <dbReference type="Proteomes" id="UP000183685"/>
    </source>
</evidence>
<evidence type="ECO:0000313" key="8">
    <source>
        <dbReference type="EMBL" id="SDE32128.1"/>
    </source>
</evidence>
<dbReference type="InterPro" id="IPR005749">
    <property type="entry name" value="Ribosomal_uL15_bac-type"/>
</dbReference>
<keyword evidence="3 4" id="KW-0687">Ribonucleoprotein</keyword>
<dbReference type="InterPro" id="IPR001196">
    <property type="entry name" value="Ribosomal_uL15_CS"/>
</dbReference>
<dbReference type="Proteomes" id="UP000183685">
    <property type="component" value="Unassembled WGS sequence"/>
</dbReference>
<organism evidence="8 9">
    <name type="scientific">Kordiimonas lacus</name>
    <dbReference type="NCBI Taxonomy" id="637679"/>
    <lineage>
        <taxon>Bacteria</taxon>
        <taxon>Pseudomonadati</taxon>
        <taxon>Pseudomonadota</taxon>
        <taxon>Alphaproteobacteria</taxon>
        <taxon>Kordiimonadales</taxon>
        <taxon>Kordiimonadaceae</taxon>
        <taxon>Kordiimonas</taxon>
    </lineage>
</organism>
<dbReference type="PROSITE" id="PS00475">
    <property type="entry name" value="RIBOSOMAL_L15"/>
    <property type="match status" value="1"/>
</dbReference>
<dbReference type="NCBIfam" id="TIGR01071">
    <property type="entry name" value="rplO_bact"/>
    <property type="match status" value="1"/>
</dbReference>
<comment type="subunit">
    <text evidence="4">Part of the 50S ribosomal subunit.</text>
</comment>
<evidence type="ECO:0000256" key="3">
    <source>
        <dbReference type="ARBA" id="ARBA00023274"/>
    </source>
</evidence>
<dbReference type="AlphaFoldDB" id="A0A1G7BYF3"/>
<dbReference type="GO" id="GO:0006412">
    <property type="term" value="P:translation"/>
    <property type="evidence" value="ECO:0007669"/>
    <property type="project" value="UniProtKB-UniRule"/>
</dbReference>
<sequence length="151" mass="15819">MKINELRDNPGARKSAMRVGRGIGSGKGKTAGSGHKGQKARSGVAINGFEGGQMPIYRRLPKRGFTSLNKKDFQVLNIGRLQKAIDDKKLDAKKPITVETLVEAGVVGKVVDGVRLLAKGELKAKVDITVTGASKGAVEAVEKAGGKVTVA</sequence>
<dbReference type="InterPro" id="IPR021131">
    <property type="entry name" value="Ribosomal_uL15/eL18"/>
</dbReference>
<dbReference type="EMBL" id="FNAK01000006">
    <property type="protein sequence ID" value="SDE32128.1"/>
    <property type="molecule type" value="Genomic_DNA"/>
</dbReference>
<keyword evidence="4" id="KW-0699">rRNA-binding</keyword>
<dbReference type="Gene3D" id="3.100.10.10">
    <property type="match status" value="1"/>
</dbReference>
<dbReference type="RefSeq" id="WP_068307061.1">
    <property type="nucleotide sequence ID" value="NZ_DAIOMO010000001.1"/>
</dbReference>
<dbReference type="GO" id="GO:0003735">
    <property type="term" value="F:structural constituent of ribosome"/>
    <property type="evidence" value="ECO:0007669"/>
    <property type="project" value="InterPro"/>
</dbReference>
<dbReference type="HAMAP" id="MF_01341">
    <property type="entry name" value="Ribosomal_uL15"/>
    <property type="match status" value="1"/>
</dbReference>
<gene>
    <name evidence="4" type="primary">rplO</name>
    <name evidence="8" type="ORF">SAMN04488071_2586</name>
</gene>
<dbReference type="STRING" id="637679.GCA_001550055_03335"/>
<keyword evidence="4" id="KW-0694">RNA-binding</keyword>
<comment type="function">
    <text evidence="4">Binds to the 23S rRNA.</text>
</comment>
<feature type="compositionally biased region" description="Gly residues" evidence="6">
    <location>
        <begin position="21"/>
        <end position="35"/>
    </location>
</feature>
<dbReference type="Pfam" id="PF00828">
    <property type="entry name" value="Ribosomal_L27A"/>
    <property type="match status" value="1"/>
</dbReference>
<name>A0A1G7BYF3_9PROT</name>
<dbReference type="GO" id="GO:0019843">
    <property type="term" value="F:rRNA binding"/>
    <property type="evidence" value="ECO:0007669"/>
    <property type="project" value="UniProtKB-UniRule"/>
</dbReference>
<dbReference type="PANTHER" id="PTHR12934">
    <property type="entry name" value="50S RIBOSOMAL PROTEIN L15"/>
    <property type="match status" value="1"/>
</dbReference>
<proteinExistence type="inferred from homology"/>
<dbReference type="InterPro" id="IPR030878">
    <property type="entry name" value="Ribosomal_uL15"/>
</dbReference>
<dbReference type="OrthoDB" id="9810293at2"/>
<accession>A0A1G7BYF3</accession>
<feature type="compositionally biased region" description="Basic and acidic residues" evidence="6">
    <location>
        <begin position="1"/>
        <end position="11"/>
    </location>
</feature>
<evidence type="ECO:0000256" key="5">
    <source>
        <dbReference type="RuleBase" id="RU003888"/>
    </source>
</evidence>
<keyword evidence="2 4" id="KW-0689">Ribosomal protein</keyword>